<gene>
    <name evidence="1" type="ORF">ETSY1_15595</name>
</gene>
<evidence type="ECO:0000313" key="1">
    <source>
        <dbReference type="EMBL" id="ETW99287.1"/>
    </source>
</evidence>
<organism evidence="1 2">
    <name type="scientific">Entotheonella factor</name>
    <dbReference type="NCBI Taxonomy" id="1429438"/>
    <lineage>
        <taxon>Bacteria</taxon>
        <taxon>Pseudomonadati</taxon>
        <taxon>Nitrospinota/Tectimicrobiota group</taxon>
        <taxon>Candidatus Tectimicrobiota</taxon>
        <taxon>Candidatus Entotheonellia</taxon>
        <taxon>Candidatus Entotheonellales</taxon>
        <taxon>Candidatus Entotheonellaceae</taxon>
        <taxon>Candidatus Entotheonella</taxon>
    </lineage>
</organism>
<dbReference type="EMBL" id="AZHW01000465">
    <property type="protein sequence ID" value="ETW99287.1"/>
    <property type="molecule type" value="Genomic_DNA"/>
</dbReference>
<dbReference type="HOGENOM" id="CLU_044582_0_0_7"/>
<sequence length="503" mass="57424">MSPFECPLNDLYPVPPLDHFGVAEPEVVLASNIPEKLVCCLWFESRWRPERLETLDGRQFTVHSPGQWNRQAGPDFLQAVLEYRDGERCRGDVEVHRFASGWTAHHHHQDTRYNRVILHVVLQNDRASHSVQRADGQLIPQVTLEPLLSRPLATYRDAIPLEDYPNKHVPRIGQCYTTLRALPLHDVQQFLERAGEARLQKRMRRWSQRAASVGLAQAMYEAVFRSLGSAGYRQRFSDMAHRLPWQEIQPILSDGDAAERSLVSDALLFGISGLLQRALAHSHTMDEESQTYLSKLHRVWTRLPGEIHCLAEKQTDWRHPHVRPMNTPERRLAGMAQLMAQSGKTDLYHAALARCQPWRERKPSEHARSLHRELIGMFELPMHAYWGARARFGSRSGRLQQRLIGRQRALTMVVDAVLPVLLGQACTQGDSDLQQVLLAAYRLAPRLPDNTLLRDMSRRLLGGDPELLALVTHARHQQGMLQVFEDYCSHDEGGCQGCGFPQL</sequence>
<dbReference type="AlphaFoldDB" id="W4LMW4"/>
<reference evidence="1 2" key="1">
    <citation type="journal article" date="2014" name="Nature">
        <title>An environmental bacterial taxon with a large and distinct metabolic repertoire.</title>
        <authorList>
            <person name="Wilson M.C."/>
            <person name="Mori T."/>
            <person name="Ruckert C."/>
            <person name="Uria A.R."/>
            <person name="Helf M.J."/>
            <person name="Takada K."/>
            <person name="Gernert C."/>
            <person name="Steffens U.A."/>
            <person name="Heycke N."/>
            <person name="Schmitt S."/>
            <person name="Rinke C."/>
            <person name="Helfrich E.J."/>
            <person name="Brachmann A.O."/>
            <person name="Gurgui C."/>
            <person name="Wakimoto T."/>
            <person name="Kracht M."/>
            <person name="Crusemann M."/>
            <person name="Hentschel U."/>
            <person name="Abe I."/>
            <person name="Matsunaga S."/>
            <person name="Kalinowski J."/>
            <person name="Takeyama H."/>
            <person name="Piel J."/>
        </authorList>
    </citation>
    <scope>NUCLEOTIDE SEQUENCE [LARGE SCALE GENOMIC DNA]</scope>
    <source>
        <strain evidence="2">TSY1</strain>
    </source>
</reference>
<evidence type="ECO:0008006" key="3">
    <source>
        <dbReference type="Google" id="ProtNLM"/>
    </source>
</evidence>
<evidence type="ECO:0000313" key="2">
    <source>
        <dbReference type="Proteomes" id="UP000019141"/>
    </source>
</evidence>
<protein>
    <recommendedName>
        <fullName evidence="3">DUF2851 domain-containing protein</fullName>
    </recommendedName>
</protein>
<keyword evidence="2" id="KW-1185">Reference proteome</keyword>
<dbReference type="InterPro" id="IPR021272">
    <property type="entry name" value="DUF2851"/>
</dbReference>
<accession>W4LMW4</accession>
<dbReference type="Proteomes" id="UP000019141">
    <property type="component" value="Unassembled WGS sequence"/>
</dbReference>
<comment type="caution">
    <text evidence="1">The sequence shown here is derived from an EMBL/GenBank/DDBJ whole genome shotgun (WGS) entry which is preliminary data.</text>
</comment>
<proteinExistence type="predicted"/>
<dbReference type="Pfam" id="PF11013">
    <property type="entry name" value="DUF2851"/>
    <property type="match status" value="1"/>
</dbReference>
<name>W4LMW4_ENTF1</name>